<keyword evidence="1" id="KW-0233">DNA recombination</keyword>
<proteinExistence type="predicted"/>
<dbReference type="InterPro" id="IPR053392">
    <property type="entry name" value="Transposase_IS30-like"/>
</dbReference>
<dbReference type="InterPro" id="IPR036397">
    <property type="entry name" value="RNaseH_sf"/>
</dbReference>
<evidence type="ECO:0000313" key="3">
    <source>
        <dbReference type="EMBL" id="QLD11796.1"/>
    </source>
</evidence>
<dbReference type="GO" id="GO:0003676">
    <property type="term" value="F:nucleic acid binding"/>
    <property type="evidence" value="ECO:0007669"/>
    <property type="project" value="InterPro"/>
</dbReference>
<dbReference type="SUPFAM" id="SSF53098">
    <property type="entry name" value="Ribonuclease H-like"/>
    <property type="match status" value="1"/>
</dbReference>
<dbReference type="GO" id="GO:0006310">
    <property type="term" value="P:DNA recombination"/>
    <property type="evidence" value="ECO:0007669"/>
    <property type="project" value="UniProtKB-KW"/>
</dbReference>
<dbReference type="InterPro" id="IPR025246">
    <property type="entry name" value="IS30-like_HTH"/>
</dbReference>
<feature type="domain" description="Integrase catalytic" evidence="2">
    <location>
        <begin position="217"/>
        <end position="378"/>
    </location>
</feature>
<dbReference type="GO" id="GO:0005829">
    <property type="term" value="C:cytosol"/>
    <property type="evidence" value="ECO:0007669"/>
    <property type="project" value="TreeGrafter"/>
</dbReference>
<dbReference type="InterPro" id="IPR001584">
    <property type="entry name" value="Integrase_cat-core"/>
</dbReference>
<dbReference type="GO" id="GO:0004803">
    <property type="term" value="F:transposase activity"/>
    <property type="evidence" value="ECO:0007669"/>
    <property type="project" value="TreeGrafter"/>
</dbReference>
<sequence length="380" mass="43425">MGSALTLEQQDAIWDRWRAGEPARMIARAVRCGPAAVRRHLALTGGIRPLPRSRTALRLSLAEREEISRGIAAGESARAIASRICRSASSVSREIARNGGRDAYRAADADSAMWERSLRPKASKLDRYEGMRELVRLKLTDDWSPEQIAAWLRRSFPDEPEWWISHEAIYRHLYVSSRHALPSALTSHLRSGRPVRMSRLARKTKQGRGRLRNMLSIHDRPAEVEAREEVGHWEGDLVMGSRPSAVATLVERSTRTVRLVRLPGIKGPDVRAALIQNLRILPKELLRTLTWDRGREMSEHERIAQTLGIDVFFCDPRSPWQRGSNENMNRLLRQYLPKQADLTRFTQTDLDRIADKINTRPRRVLGWETSHDRLLDVLTA</sequence>
<dbReference type="Pfam" id="PF13936">
    <property type="entry name" value="HTH_38"/>
    <property type="match status" value="1"/>
</dbReference>
<protein>
    <submittedName>
        <fullName evidence="3">IS30 family transposase</fullName>
    </submittedName>
</protein>
<dbReference type="PANTHER" id="PTHR10948">
    <property type="entry name" value="TRANSPOSASE"/>
    <property type="match status" value="1"/>
</dbReference>
<dbReference type="GO" id="GO:0032196">
    <property type="term" value="P:transposition"/>
    <property type="evidence" value="ECO:0007669"/>
    <property type="project" value="TreeGrafter"/>
</dbReference>
<dbReference type="AlphaFoldDB" id="A0A7D5IXN7"/>
<dbReference type="InterPro" id="IPR051917">
    <property type="entry name" value="Transposase-Integrase"/>
</dbReference>
<evidence type="ECO:0000313" key="4">
    <source>
        <dbReference type="Proteomes" id="UP000509638"/>
    </source>
</evidence>
<organism evidence="3 4">
    <name type="scientific">Microbacterium oleivorans</name>
    <dbReference type="NCBI Taxonomy" id="273677"/>
    <lineage>
        <taxon>Bacteria</taxon>
        <taxon>Bacillati</taxon>
        <taxon>Actinomycetota</taxon>
        <taxon>Actinomycetes</taxon>
        <taxon>Micrococcales</taxon>
        <taxon>Microbacteriaceae</taxon>
        <taxon>Microbacterium</taxon>
    </lineage>
</organism>
<dbReference type="PROSITE" id="PS50994">
    <property type="entry name" value="INTEGRASE"/>
    <property type="match status" value="1"/>
</dbReference>
<reference evidence="3 4" key="1">
    <citation type="submission" date="2020-06" db="EMBL/GenBank/DDBJ databases">
        <authorList>
            <person name="Jo H."/>
        </authorList>
    </citation>
    <scope>NUCLEOTIDE SEQUENCE [LARGE SCALE GENOMIC DNA]</scope>
    <source>
        <strain evidence="3 4">I46</strain>
    </source>
</reference>
<dbReference type="EMBL" id="CP058316">
    <property type="protein sequence ID" value="QLD11796.1"/>
    <property type="molecule type" value="Genomic_DNA"/>
</dbReference>
<dbReference type="InterPro" id="IPR012337">
    <property type="entry name" value="RNaseH-like_sf"/>
</dbReference>
<dbReference type="NCBIfam" id="NF033563">
    <property type="entry name" value="transpos_IS30"/>
    <property type="match status" value="1"/>
</dbReference>
<name>A0A7D5IXN7_9MICO</name>
<dbReference type="GO" id="GO:0015074">
    <property type="term" value="P:DNA integration"/>
    <property type="evidence" value="ECO:0007669"/>
    <property type="project" value="InterPro"/>
</dbReference>
<dbReference type="Gene3D" id="3.30.420.10">
    <property type="entry name" value="Ribonuclease H-like superfamily/Ribonuclease H"/>
    <property type="match status" value="1"/>
</dbReference>
<gene>
    <name evidence="3" type="ORF">HW566_08450</name>
</gene>
<dbReference type="PANTHER" id="PTHR10948:SF23">
    <property type="entry name" value="TRANSPOSASE INSI FOR INSERTION SEQUENCE ELEMENT IS30A-RELATED"/>
    <property type="match status" value="1"/>
</dbReference>
<evidence type="ECO:0000256" key="1">
    <source>
        <dbReference type="ARBA" id="ARBA00023172"/>
    </source>
</evidence>
<evidence type="ECO:0000259" key="2">
    <source>
        <dbReference type="PROSITE" id="PS50994"/>
    </source>
</evidence>
<dbReference type="Proteomes" id="UP000509638">
    <property type="component" value="Chromosome"/>
</dbReference>
<dbReference type="Pfam" id="PF00665">
    <property type="entry name" value="rve"/>
    <property type="match status" value="1"/>
</dbReference>
<accession>A0A7D5IXN7</accession>